<protein>
    <submittedName>
        <fullName evidence="2">Uncharacterized protein</fullName>
    </submittedName>
</protein>
<feature type="compositionally biased region" description="Basic and acidic residues" evidence="1">
    <location>
        <begin position="75"/>
        <end position="85"/>
    </location>
</feature>
<organism evidence="2 3">
    <name type="scientific">Micromonospora luteifusca</name>
    <dbReference type="NCBI Taxonomy" id="709860"/>
    <lineage>
        <taxon>Bacteria</taxon>
        <taxon>Bacillati</taxon>
        <taxon>Actinomycetota</taxon>
        <taxon>Actinomycetes</taxon>
        <taxon>Micromonosporales</taxon>
        <taxon>Micromonosporaceae</taxon>
        <taxon>Micromonospora</taxon>
    </lineage>
</organism>
<sequence>MRKPAKTAAVLFGLGVGATVGPSLGPAALWSGVAVATLGVALSLLGTTESDLIGDGLVDRDEKTELAGAGTTTRTMERRQDRERPTLSGLSTRVEQILRLAEEQAADHRAEARREAEGIVTAARREAEEILRRSQ</sequence>
<dbReference type="EMBL" id="JAFBBP010000001">
    <property type="protein sequence ID" value="MBM7494270.1"/>
    <property type="molecule type" value="Genomic_DNA"/>
</dbReference>
<dbReference type="Proteomes" id="UP000764837">
    <property type="component" value="Unassembled WGS sequence"/>
</dbReference>
<feature type="region of interest" description="Disordered" evidence="1">
    <location>
        <begin position="67"/>
        <end position="88"/>
    </location>
</feature>
<gene>
    <name evidence="2" type="ORF">JOD64_005492</name>
</gene>
<evidence type="ECO:0000256" key="1">
    <source>
        <dbReference type="SAM" id="MobiDB-lite"/>
    </source>
</evidence>
<comment type="caution">
    <text evidence="2">The sequence shown here is derived from an EMBL/GenBank/DDBJ whole genome shotgun (WGS) entry which is preliminary data.</text>
</comment>
<keyword evidence="3" id="KW-1185">Reference proteome</keyword>
<evidence type="ECO:0000313" key="2">
    <source>
        <dbReference type="EMBL" id="MBM7494270.1"/>
    </source>
</evidence>
<accession>A0ABS2M1G5</accession>
<evidence type="ECO:0000313" key="3">
    <source>
        <dbReference type="Proteomes" id="UP000764837"/>
    </source>
</evidence>
<proteinExistence type="predicted"/>
<name>A0ABS2M1G5_9ACTN</name>
<reference evidence="2 3" key="1">
    <citation type="submission" date="2021-01" db="EMBL/GenBank/DDBJ databases">
        <title>Sequencing the genomes of 1000 actinobacteria strains.</title>
        <authorList>
            <person name="Klenk H.-P."/>
        </authorList>
    </citation>
    <scope>NUCLEOTIDE SEQUENCE [LARGE SCALE GENOMIC DNA]</scope>
    <source>
        <strain evidence="2 3">DSM 100204</strain>
    </source>
</reference>